<evidence type="ECO:0000256" key="10">
    <source>
        <dbReference type="SAM" id="MobiDB-lite"/>
    </source>
</evidence>
<evidence type="ECO:0000256" key="5">
    <source>
        <dbReference type="ARBA" id="ARBA00023001"/>
    </source>
</evidence>
<keyword evidence="7 9" id="KW-0326">Glycosidase</keyword>
<evidence type="ECO:0000256" key="2">
    <source>
        <dbReference type="ARBA" id="ARBA00006044"/>
    </source>
</evidence>
<keyword evidence="4 9" id="KW-0378">Hydrolase</keyword>
<dbReference type="GO" id="GO:0016162">
    <property type="term" value="F:cellulose 1,4-beta-cellobiosidase activity"/>
    <property type="evidence" value="ECO:0007669"/>
    <property type="project" value="UniProtKB-EC"/>
</dbReference>
<comment type="caution">
    <text evidence="12">The sequence shown here is derived from an EMBL/GenBank/DDBJ whole genome shotgun (WGS) entry which is preliminary data.</text>
</comment>
<name>A0A5B0RVK0_PUCGR</name>
<evidence type="ECO:0000256" key="1">
    <source>
        <dbReference type="ARBA" id="ARBA00001641"/>
    </source>
</evidence>
<evidence type="ECO:0000256" key="11">
    <source>
        <dbReference type="SAM" id="SignalP"/>
    </source>
</evidence>
<proteinExistence type="inferred from homology"/>
<dbReference type="PRINTS" id="PR00734">
    <property type="entry name" value="GLHYDRLASE7"/>
</dbReference>
<comment type="similarity">
    <text evidence="2 9">Belongs to the glycosyl hydrolase 7 (cellulase C) family.</text>
</comment>
<feature type="signal peptide" evidence="11">
    <location>
        <begin position="1"/>
        <end position="18"/>
    </location>
</feature>
<dbReference type="InterPro" id="IPR013320">
    <property type="entry name" value="ConA-like_dom_sf"/>
</dbReference>
<dbReference type="Proteomes" id="UP000325313">
    <property type="component" value="Unassembled WGS sequence"/>
</dbReference>
<dbReference type="PANTHER" id="PTHR33753">
    <property type="entry name" value="1,4-BETA-D-GLUCAN CELLOBIOHYDROLASE B"/>
    <property type="match status" value="1"/>
</dbReference>
<reference evidence="12 13" key="1">
    <citation type="submission" date="2019-05" db="EMBL/GenBank/DDBJ databases">
        <title>Emergence of the Ug99 lineage of the wheat stem rust pathogen through somatic hybridization.</title>
        <authorList>
            <person name="Li F."/>
            <person name="Upadhyaya N.M."/>
            <person name="Sperschneider J."/>
            <person name="Matny O."/>
            <person name="Nguyen-Phuc H."/>
            <person name="Mago R."/>
            <person name="Raley C."/>
            <person name="Miller M.E."/>
            <person name="Silverstein K.A.T."/>
            <person name="Henningsen E."/>
            <person name="Hirsch C.D."/>
            <person name="Visser B."/>
            <person name="Pretorius Z.A."/>
            <person name="Steffenson B.J."/>
            <person name="Schwessinger B."/>
            <person name="Dodds P.N."/>
            <person name="Figueroa M."/>
        </authorList>
    </citation>
    <scope>NUCLEOTIDE SEQUENCE [LARGE SCALE GENOMIC DNA]</scope>
    <source>
        <strain evidence="12 13">Ug99</strain>
    </source>
</reference>
<evidence type="ECO:0000256" key="3">
    <source>
        <dbReference type="ARBA" id="ARBA00022729"/>
    </source>
</evidence>
<evidence type="ECO:0000256" key="9">
    <source>
        <dbReference type="RuleBase" id="RU361164"/>
    </source>
</evidence>
<evidence type="ECO:0000256" key="8">
    <source>
        <dbReference type="ARBA" id="ARBA00023326"/>
    </source>
</evidence>
<organism evidence="12 13">
    <name type="scientific">Puccinia graminis f. sp. tritici</name>
    <dbReference type="NCBI Taxonomy" id="56615"/>
    <lineage>
        <taxon>Eukaryota</taxon>
        <taxon>Fungi</taxon>
        <taxon>Dikarya</taxon>
        <taxon>Basidiomycota</taxon>
        <taxon>Pucciniomycotina</taxon>
        <taxon>Pucciniomycetes</taxon>
        <taxon>Pucciniales</taxon>
        <taxon>Pucciniaceae</taxon>
        <taxon>Puccinia</taxon>
    </lineage>
</organism>
<sequence>MDLSSLLFLLQLLSHSNTQQPGKTPENPASFIITDCGNGSKCKEVSGGLTIDANWRATYVMSQDQQQKNYCNDGGAWTSVCSGSGEECAKTCSKFYHHAFFNPKHAYGQNIGSRLYFLESSGDRHHMFKLKNRQFEFDVDVSKLPCGVKGALYFTSMEQDGGKSKHPSNVAGEKYGTGYCDAKCPKDIKWVEGQANIKGWKADGEGSGKGDMGVCCPEMDVWEANSFAQAFTSHTCNPLTSKVCTGDQCGDTSANRYNGFCDKDGCDFASYRFGAQDFYGQGKKLDTSKKFTVITQFITQGNTNKGELIEVRRMYLRQDGTLIQNEPVKVQGLDKKADSLTDKFCQANKDITKDQNSFKEHGGMKAMGQAMKNGMVLVMSIMDDKEDKMQWLDGIYPPNGSVDKYGVKQGPCDPNSGDRQNILTGNPAAEVVFSNVKIGPIKNPTTANKPTGIKQKRSTYHI</sequence>
<dbReference type="GO" id="GO:0030245">
    <property type="term" value="P:cellulose catabolic process"/>
    <property type="evidence" value="ECO:0007669"/>
    <property type="project" value="UniProtKB-KW"/>
</dbReference>
<keyword evidence="6" id="KW-0119">Carbohydrate metabolism</keyword>
<accession>A0A5B0RVK0</accession>
<dbReference type="Pfam" id="PF00840">
    <property type="entry name" value="Glyco_hydro_7"/>
    <property type="match status" value="1"/>
</dbReference>
<keyword evidence="5 9" id="KW-0136">Cellulose degradation</keyword>
<protein>
    <recommendedName>
        <fullName evidence="9">Glucanase</fullName>
        <ecNumber evidence="9">3.2.1.-</ecNumber>
    </recommendedName>
</protein>
<dbReference type="InterPro" id="IPR037019">
    <property type="entry name" value="Glyco_hydro_7_sf"/>
</dbReference>
<gene>
    <name evidence="12" type="ORF">PGTUg99_000650</name>
</gene>
<dbReference type="SUPFAM" id="SSF49899">
    <property type="entry name" value="Concanavalin A-like lectins/glucanases"/>
    <property type="match status" value="1"/>
</dbReference>
<evidence type="ECO:0000256" key="4">
    <source>
        <dbReference type="ARBA" id="ARBA00022801"/>
    </source>
</evidence>
<dbReference type="EC" id="3.2.1.-" evidence="9"/>
<feature type="chain" id="PRO_5023142476" description="Glucanase" evidence="11">
    <location>
        <begin position="19"/>
        <end position="462"/>
    </location>
</feature>
<comment type="catalytic activity">
    <reaction evidence="1">
        <text>Hydrolysis of (1-&gt;4)-beta-D-glucosidic linkages in cellulose and cellotetraose, releasing cellobiose from the non-reducing ends of the chains.</text>
        <dbReference type="EC" id="3.2.1.91"/>
    </reaction>
</comment>
<dbReference type="EMBL" id="VDEP01000136">
    <property type="protein sequence ID" value="KAA1129432.1"/>
    <property type="molecule type" value="Genomic_DNA"/>
</dbReference>
<keyword evidence="3 11" id="KW-0732">Signal</keyword>
<keyword evidence="8 9" id="KW-0624">Polysaccharide degradation</keyword>
<evidence type="ECO:0000256" key="7">
    <source>
        <dbReference type="ARBA" id="ARBA00023295"/>
    </source>
</evidence>
<evidence type="ECO:0000256" key="6">
    <source>
        <dbReference type="ARBA" id="ARBA00023277"/>
    </source>
</evidence>
<dbReference type="PANTHER" id="PTHR33753:SF2">
    <property type="entry name" value="GLYCOSIDE HYDROLASE FAMILY 7 PROTEIN"/>
    <property type="match status" value="1"/>
</dbReference>
<dbReference type="AlphaFoldDB" id="A0A5B0RVK0"/>
<evidence type="ECO:0000313" key="13">
    <source>
        <dbReference type="Proteomes" id="UP000325313"/>
    </source>
</evidence>
<feature type="region of interest" description="Disordered" evidence="10">
    <location>
        <begin position="443"/>
        <end position="462"/>
    </location>
</feature>
<evidence type="ECO:0000313" key="12">
    <source>
        <dbReference type="EMBL" id="KAA1129432.1"/>
    </source>
</evidence>
<dbReference type="InterPro" id="IPR001722">
    <property type="entry name" value="Glyco_hydro_7"/>
</dbReference>
<dbReference type="Gene3D" id="2.70.100.10">
    <property type="entry name" value="Glycoside hydrolase, family 7, domain"/>
    <property type="match status" value="1"/>
</dbReference>